<keyword evidence="3" id="KW-1185">Reference proteome</keyword>
<reference evidence="2" key="1">
    <citation type="submission" date="2021-06" db="EMBL/GenBank/DDBJ databases">
        <title>Genome Sequence of Mortierella hyaline Strain SCG-10, a Cold-Adapted, Nitrate-Reducing Fungus Isolated from Soil in Minnesota, USA.</title>
        <authorList>
            <person name="Aldossari N."/>
        </authorList>
    </citation>
    <scope>NUCLEOTIDE SEQUENCE</scope>
    <source>
        <strain evidence="2">SCG-10</strain>
    </source>
</reference>
<gene>
    <name evidence="2" type="ORF">KI688_000973</name>
</gene>
<accession>A0A9P7Y7F6</accession>
<dbReference type="Gene3D" id="3.80.10.10">
    <property type="entry name" value="Ribonuclease Inhibitor"/>
    <property type="match status" value="1"/>
</dbReference>
<dbReference type="OrthoDB" id="2401985at2759"/>
<dbReference type="AlphaFoldDB" id="A0A9P7Y7F6"/>
<evidence type="ECO:0008006" key="4">
    <source>
        <dbReference type="Google" id="ProtNLM"/>
    </source>
</evidence>
<dbReference type="SUPFAM" id="SSF52047">
    <property type="entry name" value="RNI-like"/>
    <property type="match status" value="1"/>
</dbReference>
<dbReference type="Proteomes" id="UP000707451">
    <property type="component" value="Unassembled WGS sequence"/>
</dbReference>
<proteinExistence type="predicted"/>
<dbReference type="InterPro" id="IPR032675">
    <property type="entry name" value="LRR_dom_sf"/>
</dbReference>
<protein>
    <recommendedName>
        <fullName evidence="4">RNI-like protein</fullName>
    </recommendedName>
</protein>
<organism evidence="2 3">
    <name type="scientific">Linnemannia hyalina</name>
    <dbReference type="NCBI Taxonomy" id="64524"/>
    <lineage>
        <taxon>Eukaryota</taxon>
        <taxon>Fungi</taxon>
        <taxon>Fungi incertae sedis</taxon>
        <taxon>Mucoromycota</taxon>
        <taxon>Mortierellomycotina</taxon>
        <taxon>Mortierellomycetes</taxon>
        <taxon>Mortierellales</taxon>
        <taxon>Mortierellaceae</taxon>
        <taxon>Linnemannia</taxon>
    </lineage>
</organism>
<sequence length="1060" mass="119866">MHNQQFRCGERVISLHVQRDPNGTRYSVMDDITNSFPDATGFKVGGDDVVFLKDENGNLYSPSRIAHFPDQFVDVVTDHDPYFPLSPPESLRSGVYSHHHRNSSTSSLASSFMAVPTTPGRARSPSSPESMIPPFSPMSLSPGYTSPGAMATMGLRSPPDSSNSSRLYPLPSITVFPGVESALQFYVPPPSPEPVVMGTYSATEVAAELSRILMEGHSAAMMNLMDNFHKLAQCHHDIVTKSQHELITKVDKVLEGQDESKGRDDEMLRRQLQTNDQLKVVQQGIDAVLTQNYELHEYPIPRLFVILPEKKLDSKGKSFFDTFKGKSLFQEKFRLYFLCECGDRKKGDEHYNRHTLDTSGPGKMDEKHPERIHLADHEGYEISRPKKFFEQYGRYVLGVLRVLQVCVYAASVIAPPVVHLVTEMDVFARVAEAVTKNTLDAVDVSIEYLRTNLSQEGLLESSELGNTPSQDANVSANSLKALEGADLRQLDTFLRNKDKDKILGKLYRITTSKGHVKWVCLEHYRYSYQAMSMSSFRRTVQLHRGLYEPYLCKVTITLPTFIVAEDFMDHLVEQESTINELDVTLKWAFNTSELHKIVKTICRSKTRVLKLDLSDRNNRIPYEKAADRYWPLLDLFGNTNLQSLSLQGIISFGFRTIDLPPHEPPSRLRTYHHLNGIGDKDIDRISNILLHCPNLVDLRLGSDLGSRVDDQLCQAIKSLKHLEVLYLWNFKHRTESEVKGLLSSVVQGTEILRELVIVNTVVDAVELETLVQAFSRTLEVLILDPVYSEFNLATIMRNESARSQTRPSPPTPPPKPTASGWKDPPKPEKAPAATKVIPFSKLRQIHLNTDLSDDSNQQLARIMPLLSLTHLGLYKSKSTEAVIKATDFTSVRSVYFCKFTGADLVPMWKSFPETGFGGSNQIDSISLERLKSPGSGTVLECLSKVAIKRLWIGGMRSSYLKALFNTLNLSKLEVLAIVNCEYKWETEEVLVRRQMQFSKELQVYLAHNNQCSDVGDADAYKTNTRGDQSTYYTRLRPHMVWTYTDVNDMNLRHKLMVRME</sequence>
<feature type="compositionally biased region" description="Pro residues" evidence="1">
    <location>
        <begin position="807"/>
        <end position="816"/>
    </location>
</feature>
<evidence type="ECO:0000256" key="1">
    <source>
        <dbReference type="SAM" id="MobiDB-lite"/>
    </source>
</evidence>
<name>A0A9P7Y7F6_9FUNG</name>
<evidence type="ECO:0000313" key="2">
    <source>
        <dbReference type="EMBL" id="KAG9073186.1"/>
    </source>
</evidence>
<evidence type="ECO:0000313" key="3">
    <source>
        <dbReference type="Proteomes" id="UP000707451"/>
    </source>
</evidence>
<dbReference type="EMBL" id="JAHRHY010000001">
    <property type="protein sequence ID" value="KAG9073186.1"/>
    <property type="molecule type" value="Genomic_DNA"/>
</dbReference>
<feature type="region of interest" description="Disordered" evidence="1">
    <location>
        <begin position="798"/>
        <end position="833"/>
    </location>
</feature>
<feature type="region of interest" description="Disordered" evidence="1">
    <location>
        <begin position="107"/>
        <end position="132"/>
    </location>
</feature>
<comment type="caution">
    <text evidence="2">The sequence shown here is derived from an EMBL/GenBank/DDBJ whole genome shotgun (WGS) entry which is preliminary data.</text>
</comment>